<evidence type="ECO:0000313" key="5">
    <source>
        <dbReference type="EMBL" id="SUZ47794.1"/>
    </source>
</evidence>
<dbReference type="PANTHER" id="PTHR31756:SF3">
    <property type="entry name" value="PYRUVATE, PHOSPHATE DIKINASE REGULATORY PROTEIN 1, CHLOROPLASTIC"/>
    <property type="match status" value="1"/>
</dbReference>
<dbReference type="NCBIfam" id="NF003742">
    <property type="entry name" value="PRK05339.1"/>
    <property type="match status" value="1"/>
</dbReference>
<evidence type="ECO:0000256" key="3">
    <source>
        <dbReference type="ARBA" id="ARBA00022741"/>
    </source>
</evidence>
<dbReference type="InterPro" id="IPR026565">
    <property type="entry name" value="PPDK_reg"/>
</dbReference>
<dbReference type="EMBL" id="UINC01000034">
    <property type="protein sequence ID" value="SUZ47794.1"/>
    <property type="molecule type" value="Genomic_DNA"/>
</dbReference>
<dbReference type="InterPro" id="IPR005177">
    <property type="entry name" value="Kinase-pyrophosphorylase"/>
</dbReference>
<name>A0A381N169_9ZZZZ</name>
<protein>
    <recommendedName>
        <fullName evidence="6">Pyruvate, phosphate dikinase regulatory protein</fullName>
    </recommendedName>
</protein>
<dbReference type="GO" id="GO:0005524">
    <property type="term" value="F:ATP binding"/>
    <property type="evidence" value="ECO:0007669"/>
    <property type="project" value="InterPro"/>
</dbReference>
<sequence length="274" mass="30710">MNKRSKKKLIIHLVSDSTGETLRSVGAAAAAQFSSAKYIERVYPLIRTQTQLERVFKKIKRGGGIVLCTLVDDKLRKGLEDFCGHEKIPYIPIMESIVSLIEGHLKELAIKKPGGQHELNKEYFRRIEAINYTLEHDDGQGKETLDQAEIIIVGVSRTSKTPTCIYLANQGIKAANIPLLPGQDLPKEITKAKNSLVVSLIISPKSLVEIRQKRTKNLGLEEPKDQYTDLYNVEKEIENAKKIFSSMSWPIIDTTRRSVEETAAAILNIRSQGN</sequence>
<evidence type="ECO:0008006" key="6">
    <source>
        <dbReference type="Google" id="ProtNLM"/>
    </source>
</evidence>
<keyword evidence="1" id="KW-0723">Serine/threonine-protein kinase</keyword>
<accession>A0A381N169</accession>
<dbReference type="HAMAP" id="MF_00921">
    <property type="entry name" value="PDRP"/>
    <property type="match status" value="1"/>
</dbReference>
<evidence type="ECO:0000256" key="1">
    <source>
        <dbReference type="ARBA" id="ARBA00022527"/>
    </source>
</evidence>
<proteinExistence type="inferred from homology"/>
<evidence type="ECO:0000256" key="2">
    <source>
        <dbReference type="ARBA" id="ARBA00022679"/>
    </source>
</evidence>
<dbReference type="AlphaFoldDB" id="A0A381N169"/>
<keyword evidence="4" id="KW-0418">Kinase</keyword>
<dbReference type="PANTHER" id="PTHR31756">
    <property type="entry name" value="PYRUVATE, PHOSPHATE DIKINASE REGULATORY PROTEIN 1, CHLOROPLASTIC"/>
    <property type="match status" value="1"/>
</dbReference>
<keyword evidence="2" id="KW-0808">Transferase</keyword>
<dbReference type="Pfam" id="PF03618">
    <property type="entry name" value="Kinase-PPPase"/>
    <property type="match status" value="1"/>
</dbReference>
<dbReference type="GO" id="GO:0004674">
    <property type="term" value="F:protein serine/threonine kinase activity"/>
    <property type="evidence" value="ECO:0007669"/>
    <property type="project" value="UniProtKB-KW"/>
</dbReference>
<keyword evidence="3" id="KW-0547">Nucleotide-binding</keyword>
<gene>
    <name evidence="5" type="ORF">METZ01_LOCUS648</name>
</gene>
<organism evidence="5">
    <name type="scientific">marine metagenome</name>
    <dbReference type="NCBI Taxonomy" id="408172"/>
    <lineage>
        <taxon>unclassified sequences</taxon>
        <taxon>metagenomes</taxon>
        <taxon>ecological metagenomes</taxon>
    </lineage>
</organism>
<evidence type="ECO:0000256" key="4">
    <source>
        <dbReference type="ARBA" id="ARBA00022777"/>
    </source>
</evidence>
<reference evidence="5" key="1">
    <citation type="submission" date="2018-05" db="EMBL/GenBank/DDBJ databases">
        <authorList>
            <person name="Lanie J.A."/>
            <person name="Ng W.-L."/>
            <person name="Kazmierczak K.M."/>
            <person name="Andrzejewski T.M."/>
            <person name="Davidsen T.M."/>
            <person name="Wayne K.J."/>
            <person name="Tettelin H."/>
            <person name="Glass J.I."/>
            <person name="Rusch D."/>
            <person name="Podicherti R."/>
            <person name="Tsui H.-C.T."/>
            <person name="Winkler M.E."/>
        </authorList>
    </citation>
    <scope>NUCLEOTIDE SEQUENCE</scope>
</reference>